<protein>
    <recommendedName>
        <fullName evidence="1">Putative phage metallopeptidase domain-containing protein</fullName>
    </recommendedName>
</protein>
<proteinExistence type="predicted"/>
<gene>
    <name evidence="2" type="ORF">A2Y68_03620</name>
</gene>
<feature type="domain" description="Putative phage metallopeptidase" evidence="1">
    <location>
        <begin position="14"/>
        <end position="120"/>
    </location>
</feature>
<sequence>MRKYTKSNKGRAVKWNPAPDIKKRVIVLAKNLHLDWLDTRSIYCVRSQGTNTRAISRIWGLSRIWQITLSTRPSYIIEVISEKFDRLGETEKDKVLLHEIAHIPRNFSGSLLPHTRRGKNKFYDKVRYLVAQYLKYIQ</sequence>
<dbReference type="EMBL" id="MGFR01000003">
    <property type="protein sequence ID" value="OGM09685.1"/>
    <property type="molecule type" value="Genomic_DNA"/>
</dbReference>
<dbReference type="AlphaFoldDB" id="A0A1F7X5X9"/>
<evidence type="ECO:0000259" key="1">
    <source>
        <dbReference type="Pfam" id="PF18894"/>
    </source>
</evidence>
<accession>A0A1F7X5X9</accession>
<dbReference type="Pfam" id="PF18894">
    <property type="entry name" value="PhageMetallopep"/>
    <property type="match status" value="1"/>
</dbReference>
<dbReference type="STRING" id="1802479.A2Y68_03620"/>
<reference evidence="2 3" key="1">
    <citation type="journal article" date="2016" name="Nat. Commun.">
        <title>Thousands of microbial genomes shed light on interconnected biogeochemical processes in an aquifer system.</title>
        <authorList>
            <person name="Anantharaman K."/>
            <person name="Brown C.T."/>
            <person name="Hug L.A."/>
            <person name="Sharon I."/>
            <person name="Castelle C.J."/>
            <person name="Probst A.J."/>
            <person name="Thomas B.C."/>
            <person name="Singh A."/>
            <person name="Wilkins M.J."/>
            <person name="Karaoz U."/>
            <person name="Brodie E.L."/>
            <person name="Williams K.H."/>
            <person name="Hubbard S.S."/>
            <person name="Banfield J.F."/>
        </authorList>
    </citation>
    <scope>NUCLEOTIDE SEQUENCE [LARGE SCALE GENOMIC DNA]</scope>
</reference>
<organism evidence="2 3">
    <name type="scientific">Candidatus Woesebacteria bacterium RBG_13_46_13</name>
    <dbReference type="NCBI Taxonomy" id="1802479"/>
    <lineage>
        <taxon>Bacteria</taxon>
        <taxon>Candidatus Woeseibacteriota</taxon>
    </lineage>
</organism>
<evidence type="ECO:0000313" key="2">
    <source>
        <dbReference type="EMBL" id="OGM09685.1"/>
    </source>
</evidence>
<comment type="caution">
    <text evidence="2">The sequence shown here is derived from an EMBL/GenBank/DDBJ whole genome shotgun (WGS) entry which is preliminary data.</text>
</comment>
<dbReference type="Proteomes" id="UP000176778">
    <property type="component" value="Unassembled WGS sequence"/>
</dbReference>
<dbReference type="InterPro" id="IPR043998">
    <property type="entry name" value="Put_Metallopep"/>
</dbReference>
<name>A0A1F7X5X9_9BACT</name>
<evidence type="ECO:0000313" key="3">
    <source>
        <dbReference type="Proteomes" id="UP000176778"/>
    </source>
</evidence>